<dbReference type="Gramene" id="OPUNC01G03500.1">
    <property type="protein sequence ID" value="OPUNC01G03500.1"/>
    <property type="gene ID" value="OPUNC01G03500"/>
</dbReference>
<dbReference type="AlphaFoldDB" id="A0A0E0JEB0"/>
<reference evidence="1" key="2">
    <citation type="submission" date="2018-05" db="EMBL/GenBank/DDBJ databases">
        <title>OpunRS2 (Oryza punctata Reference Sequence Version 2).</title>
        <authorList>
            <person name="Zhang J."/>
            <person name="Kudrna D."/>
            <person name="Lee S."/>
            <person name="Talag J."/>
            <person name="Welchert J."/>
            <person name="Wing R.A."/>
        </authorList>
    </citation>
    <scope>NUCLEOTIDE SEQUENCE [LARGE SCALE GENOMIC DNA]</scope>
</reference>
<name>A0A0E0JEB0_ORYPU</name>
<keyword evidence="2" id="KW-1185">Reference proteome</keyword>
<organism evidence="1">
    <name type="scientific">Oryza punctata</name>
    <name type="common">Red rice</name>
    <dbReference type="NCBI Taxonomy" id="4537"/>
    <lineage>
        <taxon>Eukaryota</taxon>
        <taxon>Viridiplantae</taxon>
        <taxon>Streptophyta</taxon>
        <taxon>Embryophyta</taxon>
        <taxon>Tracheophyta</taxon>
        <taxon>Spermatophyta</taxon>
        <taxon>Magnoliopsida</taxon>
        <taxon>Liliopsida</taxon>
        <taxon>Poales</taxon>
        <taxon>Poaceae</taxon>
        <taxon>BOP clade</taxon>
        <taxon>Oryzoideae</taxon>
        <taxon>Oryzeae</taxon>
        <taxon>Oryzinae</taxon>
        <taxon>Oryza</taxon>
    </lineage>
</organism>
<sequence>MADVRLRLSRDKLETAKSRERASVAKRYTELLMADLSCMSDMQRMEHERALQYFAEKLYGGSNNDY</sequence>
<dbReference type="EnsemblPlants" id="OPUNC01G03500.1">
    <property type="protein sequence ID" value="OPUNC01G03500.1"/>
    <property type="gene ID" value="OPUNC01G03500"/>
</dbReference>
<reference evidence="1" key="1">
    <citation type="submission" date="2015-04" db="UniProtKB">
        <authorList>
            <consortium name="EnsemblPlants"/>
        </authorList>
    </citation>
    <scope>IDENTIFICATION</scope>
</reference>
<dbReference type="Proteomes" id="UP000026962">
    <property type="component" value="Chromosome 1"/>
</dbReference>
<protein>
    <submittedName>
        <fullName evidence="1">Uncharacterized protein</fullName>
    </submittedName>
</protein>
<proteinExistence type="predicted"/>
<evidence type="ECO:0000313" key="1">
    <source>
        <dbReference type="EnsemblPlants" id="OPUNC01G03500.1"/>
    </source>
</evidence>
<accession>A0A0E0JEB0</accession>
<dbReference type="HOGENOM" id="CLU_2835594_0_0_1"/>
<evidence type="ECO:0000313" key="2">
    <source>
        <dbReference type="Proteomes" id="UP000026962"/>
    </source>
</evidence>